<feature type="region of interest" description="Disordered" evidence="1">
    <location>
        <begin position="1"/>
        <end position="34"/>
    </location>
</feature>
<dbReference type="STRING" id="1297742.A176_000683"/>
<proteinExistence type="predicted"/>
<dbReference type="AlphaFoldDB" id="A0A0H4WK79"/>
<evidence type="ECO:0000313" key="2">
    <source>
        <dbReference type="EMBL" id="AKQ63771.1"/>
    </source>
</evidence>
<sequence>MLTAGCGGPADEASDMEKSAEESPALSIKPPFDPELHCQVPHPYVDCGPGQPQAYAHYSAEWGYFIGRFACGGSQPICPF</sequence>
<dbReference type="PATRIC" id="fig|1297742.4.peg.695"/>
<keyword evidence="3" id="KW-1185">Reference proteome</keyword>
<accession>A0A0H4WK79</accession>
<dbReference type="Proteomes" id="UP000009026">
    <property type="component" value="Chromosome"/>
</dbReference>
<gene>
    <name evidence="2" type="ORF">A176_000683</name>
</gene>
<name>A0A0H4WK79_9BACT</name>
<dbReference type="KEGG" id="mym:A176_000683"/>
<evidence type="ECO:0000256" key="1">
    <source>
        <dbReference type="SAM" id="MobiDB-lite"/>
    </source>
</evidence>
<dbReference type="EMBL" id="CP012109">
    <property type="protein sequence ID" value="AKQ63771.1"/>
    <property type="molecule type" value="Genomic_DNA"/>
</dbReference>
<protein>
    <submittedName>
        <fullName evidence="2">Putative lipoprotein</fullName>
    </submittedName>
</protein>
<organism evidence="2 3">
    <name type="scientific">Pseudomyxococcus hansupus</name>
    <dbReference type="NCBI Taxonomy" id="1297742"/>
    <lineage>
        <taxon>Bacteria</taxon>
        <taxon>Pseudomonadati</taxon>
        <taxon>Myxococcota</taxon>
        <taxon>Myxococcia</taxon>
        <taxon>Myxococcales</taxon>
        <taxon>Cystobacterineae</taxon>
        <taxon>Myxococcaceae</taxon>
        <taxon>Pseudomyxococcus</taxon>
    </lineage>
</organism>
<reference evidence="2 3" key="1">
    <citation type="journal article" date="2016" name="PLoS ONE">
        <title>Complete Genome Sequence and Comparative Genomics of a Novel Myxobacterium Myxococcus hansupus.</title>
        <authorList>
            <person name="Sharma G."/>
            <person name="Narwani T."/>
            <person name="Subramanian S."/>
        </authorList>
    </citation>
    <scope>NUCLEOTIDE SEQUENCE [LARGE SCALE GENOMIC DNA]</scope>
    <source>
        <strain evidence="3">mixupus</strain>
    </source>
</reference>
<evidence type="ECO:0000313" key="3">
    <source>
        <dbReference type="Proteomes" id="UP000009026"/>
    </source>
</evidence>
<keyword evidence="2" id="KW-0449">Lipoprotein</keyword>